<comment type="caution">
    <text evidence="1">The sequence shown here is derived from an EMBL/GenBank/DDBJ whole genome shotgun (WGS) entry which is preliminary data.</text>
</comment>
<sequence length="103" mass="11807">MIQIVNTLTVKLEIGGPMASLYVLQHPDHYTSHTFKTFFWKPYVNEVSRAFGDLEETDLGYDSVVIGKVQSNVVALSPVTDYVERPVEYKDMSLYDWIRCATK</sequence>
<accession>A0ACB8T2U9</accession>
<evidence type="ECO:0000313" key="1">
    <source>
        <dbReference type="EMBL" id="KAI0062822.1"/>
    </source>
</evidence>
<dbReference type="EMBL" id="MU277206">
    <property type="protein sequence ID" value="KAI0062822.1"/>
    <property type="molecule type" value="Genomic_DNA"/>
</dbReference>
<feature type="non-terminal residue" evidence="1">
    <location>
        <position position="103"/>
    </location>
</feature>
<keyword evidence="2" id="KW-1185">Reference proteome</keyword>
<reference evidence="1" key="2">
    <citation type="journal article" date="2022" name="New Phytol.">
        <title>Evolutionary transition to the ectomycorrhizal habit in the genomes of a hyperdiverse lineage of mushroom-forming fungi.</title>
        <authorList>
            <person name="Looney B."/>
            <person name="Miyauchi S."/>
            <person name="Morin E."/>
            <person name="Drula E."/>
            <person name="Courty P.E."/>
            <person name="Kohler A."/>
            <person name="Kuo A."/>
            <person name="LaButti K."/>
            <person name="Pangilinan J."/>
            <person name="Lipzen A."/>
            <person name="Riley R."/>
            <person name="Andreopoulos W."/>
            <person name="He G."/>
            <person name="Johnson J."/>
            <person name="Nolan M."/>
            <person name="Tritt A."/>
            <person name="Barry K.W."/>
            <person name="Grigoriev I.V."/>
            <person name="Nagy L.G."/>
            <person name="Hibbett D."/>
            <person name="Henrissat B."/>
            <person name="Matheny P.B."/>
            <person name="Labbe J."/>
            <person name="Martin F.M."/>
        </authorList>
    </citation>
    <scope>NUCLEOTIDE SEQUENCE</scope>
    <source>
        <strain evidence="1">HHB10654</strain>
    </source>
</reference>
<evidence type="ECO:0000313" key="2">
    <source>
        <dbReference type="Proteomes" id="UP000814140"/>
    </source>
</evidence>
<name>A0ACB8T2U9_9AGAM</name>
<organism evidence="1 2">
    <name type="scientific">Artomyces pyxidatus</name>
    <dbReference type="NCBI Taxonomy" id="48021"/>
    <lineage>
        <taxon>Eukaryota</taxon>
        <taxon>Fungi</taxon>
        <taxon>Dikarya</taxon>
        <taxon>Basidiomycota</taxon>
        <taxon>Agaricomycotina</taxon>
        <taxon>Agaricomycetes</taxon>
        <taxon>Russulales</taxon>
        <taxon>Auriscalpiaceae</taxon>
        <taxon>Artomyces</taxon>
    </lineage>
</organism>
<dbReference type="Proteomes" id="UP000814140">
    <property type="component" value="Unassembled WGS sequence"/>
</dbReference>
<reference evidence="1" key="1">
    <citation type="submission" date="2021-03" db="EMBL/GenBank/DDBJ databases">
        <authorList>
            <consortium name="DOE Joint Genome Institute"/>
            <person name="Ahrendt S."/>
            <person name="Looney B.P."/>
            <person name="Miyauchi S."/>
            <person name="Morin E."/>
            <person name="Drula E."/>
            <person name="Courty P.E."/>
            <person name="Chicoki N."/>
            <person name="Fauchery L."/>
            <person name="Kohler A."/>
            <person name="Kuo A."/>
            <person name="Labutti K."/>
            <person name="Pangilinan J."/>
            <person name="Lipzen A."/>
            <person name="Riley R."/>
            <person name="Andreopoulos W."/>
            <person name="He G."/>
            <person name="Johnson J."/>
            <person name="Barry K.W."/>
            <person name="Grigoriev I.V."/>
            <person name="Nagy L."/>
            <person name="Hibbett D."/>
            <person name="Henrissat B."/>
            <person name="Matheny P.B."/>
            <person name="Labbe J."/>
            <person name="Martin F."/>
        </authorList>
    </citation>
    <scope>NUCLEOTIDE SEQUENCE</scope>
    <source>
        <strain evidence="1">HHB10654</strain>
    </source>
</reference>
<protein>
    <submittedName>
        <fullName evidence="1">Uncharacterized protein</fullName>
    </submittedName>
</protein>
<proteinExistence type="predicted"/>
<gene>
    <name evidence="1" type="ORF">BV25DRAFT_1787864</name>
</gene>